<keyword evidence="7 8" id="KW-0998">Cell outer membrane</keyword>
<dbReference type="InterPro" id="IPR023996">
    <property type="entry name" value="TonB-dep_OMP_SusC/RagA"/>
</dbReference>
<keyword evidence="4 8" id="KW-0812">Transmembrane</keyword>
<dbReference type="InterPro" id="IPR008969">
    <property type="entry name" value="CarboxyPept-like_regulatory"/>
</dbReference>
<evidence type="ECO:0000256" key="7">
    <source>
        <dbReference type="ARBA" id="ARBA00023237"/>
    </source>
</evidence>
<dbReference type="RefSeq" id="WP_290231058.1">
    <property type="nucleotide sequence ID" value="NZ_JAUFPZ010000002.1"/>
</dbReference>
<dbReference type="InterPro" id="IPR023997">
    <property type="entry name" value="TonB-dep_OMP_SusC/RagA_CS"/>
</dbReference>
<evidence type="ECO:0000313" key="13">
    <source>
        <dbReference type="EMBL" id="MFC4028221.1"/>
    </source>
</evidence>
<protein>
    <submittedName>
        <fullName evidence="14">SusC/RagA family TonB-linked outer membrane protein</fullName>
    </submittedName>
</protein>
<evidence type="ECO:0000256" key="1">
    <source>
        <dbReference type="ARBA" id="ARBA00004571"/>
    </source>
</evidence>
<dbReference type="SUPFAM" id="SSF49464">
    <property type="entry name" value="Carboxypeptidase regulatory domain-like"/>
    <property type="match status" value="1"/>
</dbReference>
<dbReference type="NCBIfam" id="TIGR04056">
    <property type="entry name" value="OMP_RagA_SusC"/>
    <property type="match status" value="1"/>
</dbReference>
<gene>
    <name evidence="13" type="ORF">ACFOS1_12440</name>
    <name evidence="14" type="ORF">ACFOS1_14525</name>
</gene>
<feature type="signal peptide" evidence="10">
    <location>
        <begin position="1"/>
        <end position="21"/>
    </location>
</feature>
<evidence type="ECO:0000256" key="8">
    <source>
        <dbReference type="PROSITE-ProRule" id="PRU01360"/>
    </source>
</evidence>
<comment type="similarity">
    <text evidence="8 9">Belongs to the TonB-dependent receptor family.</text>
</comment>
<keyword evidence="2 8" id="KW-0813">Transport</keyword>
<evidence type="ECO:0000256" key="3">
    <source>
        <dbReference type="ARBA" id="ARBA00022452"/>
    </source>
</evidence>
<reference evidence="14" key="1">
    <citation type="journal article" date="2014" name="Int. J. Syst. Evol. Microbiol.">
        <title>Complete genome of a new Firmicutes species belonging to the dominant human colonic microbiota ('Ruminococcus bicirculans') reveals two chromosomes and a selective capacity to utilize plant glucans.</title>
        <authorList>
            <consortium name="NISC Comparative Sequencing Program"/>
            <person name="Wegmann U."/>
            <person name="Louis P."/>
            <person name="Goesmann A."/>
            <person name="Henrissat B."/>
            <person name="Duncan S.H."/>
            <person name="Flint H.J."/>
        </authorList>
    </citation>
    <scope>NUCLEOTIDE SEQUENCE</scope>
    <source>
        <strain evidence="14">CECT 9128</strain>
    </source>
</reference>
<dbReference type="InterPro" id="IPR037066">
    <property type="entry name" value="Plug_dom_sf"/>
</dbReference>
<dbReference type="Pfam" id="PF00593">
    <property type="entry name" value="TonB_dep_Rec_b-barrel"/>
    <property type="match status" value="1"/>
</dbReference>
<dbReference type="Pfam" id="PF13715">
    <property type="entry name" value="CarbopepD_reg_2"/>
    <property type="match status" value="1"/>
</dbReference>
<evidence type="ECO:0000313" key="14">
    <source>
        <dbReference type="EMBL" id="MFC4028630.1"/>
    </source>
</evidence>
<feature type="domain" description="TonB-dependent receptor plug" evidence="12">
    <location>
        <begin position="115"/>
        <end position="230"/>
    </location>
</feature>
<evidence type="ECO:0000259" key="12">
    <source>
        <dbReference type="Pfam" id="PF07715"/>
    </source>
</evidence>
<feature type="chain" id="PRO_5045033258" evidence="10">
    <location>
        <begin position="22"/>
        <end position="975"/>
    </location>
</feature>
<evidence type="ECO:0000256" key="2">
    <source>
        <dbReference type="ARBA" id="ARBA00022448"/>
    </source>
</evidence>
<dbReference type="NCBIfam" id="TIGR04057">
    <property type="entry name" value="SusC_RagA_signa"/>
    <property type="match status" value="1"/>
</dbReference>
<evidence type="ECO:0000259" key="11">
    <source>
        <dbReference type="Pfam" id="PF00593"/>
    </source>
</evidence>
<dbReference type="InterPro" id="IPR012910">
    <property type="entry name" value="Plug_dom"/>
</dbReference>
<keyword evidence="3 8" id="KW-1134">Transmembrane beta strand</keyword>
<dbReference type="InterPro" id="IPR036942">
    <property type="entry name" value="Beta-barrel_TonB_sf"/>
</dbReference>
<proteinExistence type="inferred from homology"/>
<dbReference type="Gene3D" id="2.40.170.20">
    <property type="entry name" value="TonB-dependent receptor, beta-barrel domain"/>
    <property type="match status" value="1"/>
</dbReference>
<comment type="subcellular location">
    <subcellularLocation>
        <location evidence="1 8">Cell outer membrane</location>
        <topology evidence="1 8">Multi-pass membrane protein</topology>
    </subcellularLocation>
</comment>
<dbReference type="InterPro" id="IPR039426">
    <property type="entry name" value="TonB-dep_rcpt-like"/>
</dbReference>
<dbReference type="EMBL" id="JBHSAS010000006">
    <property type="protein sequence ID" value="MFC4028221.1"/>
    <property type="molecule type" value="Genomic_DNA"/>
</dbReference>
<dbReference type="InterPro" id="IPR000531">
    <property type="entry name" value="Beta-barrel_TonB"/>
</dbReference>
<dbReference type="Pfam" id="PF07715">
    <property type="entry name" value="Plug"/>
    <property type="match status" value="1"/>
</dbReference>
<evidence type="ECO:0000256" key="6">
    <source>
        <dbReference type="ARBA" id="ARBA00023136"/>
    </source>
</evidence>
<keyword evidence="10" id="KW-0732">Signal</keyword>
<evidence type="ECO:0000256" key="9">
    <source>
        <dbReference type="RuleBase" id="RU003357"/>
    </source>
</evidence>
<reference evidence="14" key="3">
    <citation type="submission" date="2024-09" db="EMBL/GenBank/DDBJ databases">
        <authorList>
            <person name="Sun Q."/>
            <person name="Mori K."/>
        </authorList>
    </citation>
    <scope>NUCLEOTIDE SEQUENCE</scope>
    <source>
        <strain evidence="14">CECT 9128</strain>
    </source>
</reference>
<feature type="domain" description="TonB-dependent receptor-like beta-barrel" evidence="11">
    <location>
        <begin position="386"/>
        <end position="938"/>
    </location>
</feature>
<dbReference type="SUPFAM" id="SSF56935">
    <property type="entry name" value="Porins"/>
    <property type="match status" value="1"/>
</dbReference>
<dbReference type="EMBL" id="JBHSAS010000011">
    <property type="protein sequence ID" value="MFC4028630.1"/>
    <property type="molecule type" value="Genomic_DNA"/>
</dbReference>
<evidence type="ECO:0000256" key="10">
    <source>
        <dbReference type="SAM" id="SignalP"/>
    </source>
</evidence>
<keyword evidence="6 8" id="KW-0472">Membrane</keyword>
<dbReference type="Proteomes" id="UP001595793">
    <property type="component" value="Unassembled WGS sequence"/>
</dbReference>
<evidence type="ECO:0000256" key="4">
    <source>
        <dbReference type="ARBA" id="ARBA00022692"/>
    </source>
</evidence>
<keyword evidence="15" id="KW-1185">Reference proteome</keyword>
<organism evidence="14 15">
    <name type="scientific">Zunongwangia endophytica</name>
    <dbReference type="NCBI Taxonomy" id="1808945"/>
    <lineage>
        <taxon>Bacteria</taxon>
        <taxon>Pseudomonadati</taxon>
        <taxon>Bacteroidota</taxon>
        <taxon>Flavobacteriia</taxon>
        <taxon>Flavobacteriales</taxon>
        <taxon>Flavobacteriaceae</taxon>
        <taxon>Zunongwangia</taxon>
    </lineage>
</organism>
<sequence>MRTFIKSTLFLLFMLPMSFFAQNSVSGTITEAETGMPVPGANVILKGTSNGTITDFDGLYTIENLVVGDTIVYSFLGFATKEIEFAGQKTIDVKLEEDQATLDEVVVVGYGTVRKKDATGAVNQVSTEDFNQGQVNTAGQLITGKIAGVTVTSGGGAPGEGQNINIRGIGSISLNSSPLYVVDGIPLDNSNVGGSRNPLDFINPNDIESMTVLKDASSTAIYGSRAANGVILITTKKGKGGEFKFNYSGNTTVSRPTNYVDVMNAEEFTSLVNEVGNEAAIERLGNADMDWQKEIYSEAIGFDHNLSTTGNIGGFMPTRASLGYTDQDGILSGDNFSRTTGSVSLRPSFMEGHLKVELNGRGMYTENTFANRDAIGTAVDYDPTQAIYDENSPFSNYNSWLTYSEDADRFVLNNLAPVNPIALINEKHDAAEVRRFIGNAKIDYKLHFFPDLTATVNVGLDKTNSNGRTIVSENMPSSQLDWDGSYVTYSNISTNKLFDAYLTYDKDFDEHSLNAVLGYSYQSFERADDSYNSERLQDGFDPVVIDKSENTLLSYFGRANYNYADRYLLTATLRADASSKLNPDDRWGYFPSMALAWNINNEDFFKSNTVDQLKVRVGYGEIANVNGLGNYLFLTRYTASQQNAYYQFGSSYYQTYRPEAINEDLRWEVGRTINAGIDYSLFDNRISGSFNAYLKKTEDMISYVIVDPFTNFSNGIDKNIGDMENKGIEFELNVIPVQTEDFKWSIGYNIAYNKNEITNLPDQTEVGGINGGTGNNIQLHKEGYSPFSYWVYKQVYDEAGRPIEGAYVDRNGDNQINDEDKYLYKDPFADITMGLNMNVSFNNWDLAVVSRASLGNYAYNNMASAKSYEIRATENSILTNLHSNYFDTGFQSLTETNLQSDYYVQDASFFKLDNITLGYTFDQIFEESSLRLYSTVQNVLTITDYDGLDPEINGGIDNNFYPRPRTFTVGVNLNF</sequence>
<evidence type="ECO:0000256" key="5">
    <source>
        <dbReference type="ARBA" id="ARBA00023077"/>
    </source>
</evidence>
<dbReference type="Gene3D" id="2.170.130.10">
    <property type="entry name" value="TonB-dependent receptor, plug domain"/>
    <property type="match status" value="1"/>
</dbReference>
<reference evidence="15" key="2">
    <citation type="journal article" date="2019" name="Int. J. Syst. Evol. Microbiol.">
        <title>The Global Catalogue of Microorganisms (GCM) 10K type strain sequencing project: providing services to taxonomists for standard genome sequencing and annotation.</title>
        <authorList>
            <consortium name="The Broad Institute Genomics Platform"/>
            <consortium name="The Broad Institute Genome Sequencing Center for Infectious Disease"/>
            <person name="Wu L."/>
            <person name="Ma J."/>
        </authorList>
    </citation>
    <scope>NUCLEOTIDE SEQUENCE [LARGE SCALE GENOMIC DNA]</scope>
    <source>
        <strain evidence="15">CECT 9128</strain>
    </source>
</reference>
<keyword evidence="5 9" id="KW-0798">TonB box</keyword>
<evidence type="ECO:0000313" key="15">
    <source>
        <dbReference type="Proteomes" id="UP001595793"/>
    </source>
</evidence>
<comment type="caution">
    <text evidence="14">The sequence shown here is derived from an EMBL/GenBank/DDBJ whole genome shotgun (WGS) entry which is preliminary data.</text>
</comment>
<dbReference type="PROSITE" id="PS52016">
    <property type="entry name" value="TONB_DEPENDENT_REC_3"/>
    <property type="match status" value="1"/>
</dbReference>
<accession>A0ABV8HCX5</accession>
<name>A0ABV8HCX5_9FLAO</name>
<dbReference type="Gene3D" id="2.60.40.1120">
    <property type="entry name" value="Carboxypeptidase-like, regulatory domain"/>
    <property type="match status" value="1"/>
</dbReference>